<keyword evidence="1" id="KW-1133">Transmembrane helix</keyword>
<keyword evidence="1" id="KW-0812">Transmembrane</keyword>
<dbReference type="STRING" id="460384.SAMN05216313_11113"/>
<sequence length="29" mass="3090">MAIMYGLVGAAAVGILLYLIIILLRGDKQ</sequence>
<name>A0A1I0G8Z4_9FIRM</name>
<gene>
    <name evidence="2" type="ORF">SAMN05216313_11113</name>
</gene>
<evidence type="ECO:0000313" key="2">
    <source>
        <dbReference type="EMBL" id="SET67217.1"/>
    </source>
</evidence>
<keyword evidence="1" id="KW-0472">Membrane</keyword>
<feature type="transmembrane region" description="Helical" evidence="1">
    <location>
        <begin position="6"/>
        <end position="24"/>
    </location>
</feature>
<keyword evidence="3" id="KW-1185">Reference proteome</keyword>
<protein>
    <recommendedName>
        <fullName evidence="4">K(+)-transporting ATPase subunit F</fullName>
    </recommendedName>
</protein>
<dbReference type="AlphaFoldDB" id="A0A1I0G8Z4"/>
<evidence type="ECO:0000256" key="1">
    <source>
        <dbReference type="SAM" id="Phobius"/>
    </source>
</evidence>
<accession>A0A1I0G8Z4</accession>
<evidence type="ECO:0008006" key="4">
    <source>
        <dbReference type="Google" id="ProtNLM"/>
    </source>
</evidence>
<organism evidence="2 3">
    <name type="scientific">Enterocloster lavalensis</name>
    <dbReference type="NCBI Taxonomy" id="460384"/>
    <lineage>
        <taxon>Bacteria</taxon>
        <taxon>Bacillati</taxon>
        <taxon>Bacillota</taxon>
        <taxon>Clostridia</taxon>
        <taxon>Lachnospirales</taxon>
        <taxon>Lachnospiraceae</taxon>
        <taxon>Enterocloster</taxon>
    </lineage>
</organism>
<evidence type="ECO:0000313" key="3">
    <source>
        <dbReference type="Proteomes" id="UP000198508"/>
    </source>
</evidence>
<proteinExistence type="predicted"/>
<reference evidence="3" key="1">
    <citation type="submission" date="2016-10" db="EMBL/GenBank/DDBJ databases">
        <authorList>
            <person name="Varghese N."/>
            <person name="Submissions S."/>
        </authorList>
    </citation>
    <scope>NUCLEOTIDE SEQUENCE [LARGE SCALE GENOMIC DNA]</scope>
    <source>
        <strain evidence="3">NLAE-zl-G277</strain>
    </source>
</reference>
<dbReference type="Proteomes" id="UP000198508">
    <property type="component" value="Unassembled WGS sequence"/>
</dbReference>
<dbReference type="EMBL" id="FOIM01000011">
    <property type="protein sequence ID" value="SET67217.1"/>
    <property type="molecule type" value="Genomic_DNA"/>
</dbReference>